<accession>A0A6N4V919</accession>
<reference evidence="2 3" key="1">
    <citation type="journal article" date="2019" name="Emerg. Microbes Infect.">
        <title>Comprehensive subspecies identification of 175 nontuberculous mycobacteria species based on 7547 genomic profiles.</title>
        <authorList>
            <person name="Matsumoto Y."/>
            <person name="Kinjo T."/>
            <person name="Motooka D."/>
            <person name="Nabeya D."/>
            <person name="Jung N."/>
            <person name="Uechi K."/>
            <person name="Horii T."/>
            <person name="Iida T."/>
            <person name="Fujita J."/>
            <person name="Nakamura S."/>
        </authorList>
    </citation>
    <scope>NUCLEOTIDE SEQUENCE [LARGE SCALE GENOMIC DNA]</scope>
    <source>
        <strain evidence="2 3">JCM 12603</strain>
    </source>
</reference>
<protein>
    <recommendedName>
        <fullName evidence="4">ESX-1 secretion-associated protein</fullName>
    </recommendedName>
</protein>
<evidence type="ECO:0000256" key="1">
    <source>
        <dbReference type="SAM" id="MobiDB-lite"/>
    </source>
</evidence>
<sequence>MTRSGEHDDPVALERAAREFHAIARSARAQAGYLDKHAGKVEPVAQGVSSIIGGTASGTDKRMIGTLTRALRDLQDASRRLNESAHAAEQLAREATARALSAREAQAAAQSARRR</sequence>
<dbReference type="Proteomes" id="UP000466785">
    <property type="component" value="Chromosome"/>
</dbReference>
<dbReference type="EMBL" id="AP022570">
    <property type="protein sequence ID" value="BBX50528.1"/>
    <property type="molecule type" value="Genomic_DNA"/>
</dbReference>
<dbReference type="RefSeq" id="WP_163673163.1">
    <property type="nucleotide sequence ID" value="NZ_AP022570.1"/>
</dbReference>
<evidence type="ECO:0008006" key="4">
    <source>
        <dbReference type="Google" id="ProtNLM"/>
    </source>
</evidence>
<feature type="compositionally biased region" description="Low complexity" evidence="1">
    <location>
        <begin position="97"/>
        <end position="115"/>
    </location>
</feature>
<evidence type="ECO:0000313" key="2">
    <source>
        <dbReference type="EMBL" id="BBX50528.1"/>
    </source>
</evidence>
<keyword evidence="3" id="KW-1185">Reference proteome</keyword>
<organism evidence="2 3">
    <name type="scientific">Mycolicibacterium poriferae</name>
    <dbReference type="NCBI Taxonomy" id="39694"/>
    <lineage>
        <taxon>Bacteria</taxon>
        <taxon>Bacillati</taxon>
        <taxon>Actinomycetota</taxon>
        <taxon>Actinomycetes</taxon>
        <taxon>Mycobacteriales</taxon>
        <taxon>Mycobacteriaceae</taxon>
        <taxon>Mycolicibacterium</taxon>
    </lineage>
</organism>
<evidence type="ECO:0000313" key="3">
    <source>
        <dbReference type="Proteomes" id="UP000466785"/>
    </source>
</evidence>
<name>A0A6N4V919_9MYCO</name>
<dbReference type="KEGG" id="mpof:MPOR_15540"/>
<dbReference type="AlphaFoldDB" id="A0A6N4V919"/>
<feature type="region of interest" description="Disordered" evidence="1">
    <location>
        <begin position="85"/>
        <end position="115"/>
    </location>
</feature>
<gene>
    <name evidence="2" type="ORF">MPOR_15540</name>
</gene>
<proteinExistence type="predicted"/>